<accession>A0AA35WCC2</accession>
<feature type="compositionally biased region" description="Low complexity" evidence="1">
    <location>
        <begin position="170"/>
        <end position="188"/>
    </location>
</feature>
<dbReference type="Proteomes" id="UP001174909">
    <property type="component" value="Unassembled WGS sequence"/>
</dbReference>
<evidence type="ECO:0000313" key="3">
    <source>
        <dbReference type="EMBL" id="CAI8015264.1"/>
    </source>
</evidence>
<feature type="transmembrane region" description="Helical" evidence="2">
    <location>
        <begin position="42"/>
        <end position="62"/>
    </location>
</feature>
<evidence type="ECO:0000313" key="4">
    <source>
        <dbReference type="Proteomes" id="UP001174909"/>
    </source>
</evidence>
<feature type="transmembrane region" description="Helical" evidence="2">
    <location>
        <begin position="74"/>
        <end position="93"/>
    </location>
</feature>
<gene>
    <name evidence="3" type="ORF">GBAR_LOCUS9480</name>
</gene>
<evidence type="ECO:0000256" key="1">
    <source>
        <dbReference type="SAM" id="MobiDB-lite"/>
    </source>
</evidence>
<sequence length="502" mass="55403">MCERVRDLELEMKRRLRLGPTQSPVVSTTLNRRYTEARAVSVARWGTACLFLALPLLLDLYLHLLSYYSGLRDAVVWYIEVLVLGLLALSGLYDCVFCSHVALSRPHVELTPAQKKLLRVGTGPESGYDTVNTPTPFGVPLPQPLSSSSLSQISPLALLTPSRHPSPYITPRSPHTPQSSHSTPAHTPRSGGVISSQQALESYLSSETERELGLTPDLSWPPRPSPDTPSTLRKYHVATRGQSPSRDSGSPLVTEDDAVWVELGISRGNLIRWTENCRRWLAETVFVPVAAEIDKINQTLAKGSTPTVKIGAASSNDLRRESKRRAPQVPTLHLVLPYLELTSKQAYLVQRIRELSSGGCLSVYRWNGGGAWNGRPWTQELPTDPQIVLHLLCVYLDSHLPLSPLFTNGRPFTSHYLIKSPDKPVARSPGVAVYQSTLLPPHYNIVVGDKLVDIPKGRNNLFQAIVALLHLLKTGNDSSSQQQLGSTDPLLMTSLQLSWIVQ</sequence>
<keyword evidence="2" id="KW-1133">Transmembrane helix</keyword>
<protein>
    <submittedName>
        <fullName evidence="3">Transmembrane protein 209</fullName>
    </submittedName>
</protein>
<dbReference type="InterPro" id="IPR019176">
    <property type="entry name" value="Cytochrome_B561-rel"/>
</dbReference>
<keyword evidence="2" id="KW-0472">Membrane</keyword>
<proteinExistence type="predicted"/>
<comment type="caution">
    <text evidence="3">The sequence shown here is derived from an EMBL/GenBank/DDBJ whole genome shotgun (WGS) entry which is preliminary data.</text>
</comment>
<dbReference type="GO" id="GO:0016020">
    <property type="term" value="C:membrane"/>
    <property type="evidence" value="ECO:0007669"/>
    <property type="project" value="TreeGrafter"/>
</dbReference>
<feature type="region of interest" description="Disordered" evidence="1">
    <location>
        <begin position="164"/>
        <end position="252"/>
    </location>
</feature>
<organism evidence="3 4">
    <name type="scientific">Geodia barretti</name>
    <name type="common">Barrett's horny sponge</name>
    <dbReference type="NCBI Taxonomy" id="519541"/>
    <lineage>
        <taxon>Eukaryota</taxon>
        <taxon>Metazoa</taxon>
        <taxon>Porifera</taxon>
        <taxon>Demospongiae</taxon>
        <taxon>Heteroscleromorpha</taxon>
        <taxon>Tetractinellida</taxon>
        <taxon>Astrophorina</taxon>
        <taxon>Geodiidae</taxon>
        <taxon>Geodia</taxon>
    </lineage>
</organism>
<reference evidence="3" key="1">
    <citation type="submission" date="2023-03" db="EMBL/GenBank/DDBJ databases">
        <authorList>
            <person name="Steffen K."/>
            <person name="Cardenas P."/>
        </authorList>
    </citation>
    <scope>NUCLEOTIDE SEQUENCE</scope>
</reference>
<dbReference type="PANTHER" id="PTHR21780:SF0">
    <property type="entry name" value="TRANSMEMBRANE PROTEIN 209"/>
    <property type="match status" value="1"/>
</dbReference>
<dbReference type="Pfam" id="PF09786">
    <property type="entry name" value="CytochromB561_N"/>
    <property type="match status" value="1"/>
</dbReference>
<feature type="compositionally biased region" description="Polar residues" evidence="1">
    <location>
        <begin position="193"/>
        <end position="206"/>
    </location>
</feature>
<evidence type="ECO:0000256" key="2">
    <source>
        <dbReference type="SAM" id="Phobius"/>
    </source>
</evidence>
<keyword evidence="4" id="KW-1185">Reference proteome</keyword>
<dbReference type="AlphaFoldDB" id="A0AA35WCC2"/>
<dbReference type="EMBL" id="CASHTH010001433">
    <property type="protein sequence ID" value="CAI8015264.1"/>
    <property type="molecule type" value="Genomic_DNA"/>
</dbReference>
<keyword evidence="2 3" id="KW-0812">Transmembrane</keyword>
<dbReference type="PANTHER" id="PTHR21780">
    <property type="entry name" value="TRANSMEMBRANE PROTEIN 209"/>
    <property type="match status" value="1"/>
</dbReference>
<name>A0AA35WCC2_GEOBA</name>